<dbReference type="EMBL" id="MIJF01000067">
    <property type="protein sequence ID" value="OEF97271.1"/>
    <property type="molecule type" value="Genomic_DNA"/>
</dbReference>
<keyword evidence="1" id="KW-0472">Membrane</keyword>
<proteinExistence type="predicted"/>
<evidence type="ECO:0000313" key="2">
    <source>
        <dbReference type="EMBL" id="OEF97271.1"/>
    </source>
</evidence>
<comment type="caution">
    <text evidence="2">The sequence shown here is derived from an EMBL/GenBank/DDBJ whole genome shotgun (WGS) entry which is preliminary data.</text>
</comment>
<accession>A0A1D2YSG6</accession>
<feature type="transmembrane region" description="Helical" evidence="1">
    <location>
        <begin position="12"/>
        <end position="32"/>
    </location>
</feature>
<protein>
    <submittedName>
        <fullName evidence="2">Uncharacterized protein</fullName>
    </submittedName>
</protein>
<dbReference type="AlphaFoldDB" id="A0A1D2YSG6"/>
<evidence type="ECO:0000256" key="1">
    <source>
        <dbReference type="SAM" id="Phobius"/>
    </source>
</evidence>
<keyword evidence="3" id="KW-1185">Reference proteome</keyword>
<keyword evidence="1" id="KW-0812">Transmembrane</keyword>
<dbReference type="Proteomes" id="UP000243739">
    <property type="component" value="Unassembled WGS sequence"/>
</dbReference>
<dbReference type="STRING" id="337097.BHF71_03815"/>
<name>A0A1D2YSG6_9BACI</name>
<dbReference type="RefSeq" id="WP_069657484.1">
    <property type="nucleotide sequence ID" value="NZ_MIJF01000067.1"/>
</dbReference>
<gene>
    <name evidence="2" type="ORF">BHF71_03815</name>
</gene>
<evidence type="ECO:0000313" key="3">
    <source>
        <dbReference type="Proteomes" id="UP000243739"/>
    </source>
</evidence>
<sequence>MFRNRRRKMGNIFFLGVFSGMVGTTYLLKWLLQSQNSGDQRRRESSPIEKMDQVEKEELFNTFLSENESEELHTQ</sequence>
<keyword evidence="1" id="KW-1133">Transmembrane helix</keyword>
<reference evidence="2 3" key="1">
    <citation type="submission" date="2016-09" db="EMBL/GenBank/DDBJ databases">
        <title>Draft genome sequence for the type strain of Vulcanibacillus modesticaldus BR, a strictly anaerobic, moderately thermophilic, and nitrate-reducing bacterium from deep sea-hydrothermal vents of the Mid-Atlantic Ridge.</title>
        <authorList>
            <person name="Abin C.A."/>
            <person name="Hollibaugh J.T."/>
        </authorList>
    </citation>
    <scope>NUCLEOTIDE SEQUENCE [LARGE SCALE GENOMIC DNA]</scope>
    <source>
        <strain evidence="2 3">BR</strain>
    </source>
</reference>
<organism evidence="2 3">
    <name type="scientific">Vulcanibacillus modesticaldus</name>
    <dbReference type="NCBI Taxonomy" id="337097"/>
    <lineage>
        <taxon>Bacteria</taxon>
        <taxon>Bacillati</taxon>
        <taxon>Bacillota</taxon>
        <taxon>Bacilli</taxon>
        <taxon>Bacillales</taxon>
        <taxon>Bacillaceae</taxon>
        <taxon>Vulcanibacillus</taxon>
    </lineage>
</organism>